<evidence type="ECO:0000256" key="10">
    <source>
        <dbReference type="RuleBase" id="RU368024"/>
    </source>
</evidence>
<evidence type="ECO:0000256" key="7">
    <source>
        <dbReference type="ARBA" id="ARBA00022801"/>
    </source>
</evidence>
<dbReference type="GO" id="GO:0005829">
    <property type="term" value="C:cytosol"/>
    <property type="evidence" value="ECO:0007669"/>
    <property type="project" value="TreeGrafter"/>
</dbReference>
<dbReference type="PRINTS" id="PR00862">
    <property type="entry name" value="PROLIGOPTASE"/>
</dbReference>
<evidence type="ECO:0000313" key="14">
    <source>
        <dbReference type="RefSeq" id="XP_003737257.1"/>
    </source>
</evidence>
<dbReference type="EC" id="3.4.21.-" evidence="10"/>
<organism evidence="13 14">
    <name type="scientific">Galendromus occidentalis</name>
    <name type="common">western predatory mite</name>
    <dbReference type="NCBI Taxonomy" id="34638"/>
    <lineage>
        <taxon>Eukaryota</taxon>
        <taxon>Metazoa</taxon>
        <taxon>Ecdysozoa</taxon>
        <taxon>Arthropoda</taxon>
        <taxon>Chelicerata</taxon>
        <taxon>Arachnida</taxon>
        <taxon>Acari</taxon>
        <taxon>Parasitiformes</taxon>
        <taxon>Mesostigmata</taxon>
        <taxon>Gamasina</taxon>
        <taxon>Phytoseioidea</taxon>
        <taxon>Phytoseiidae</taxon>
        <taxon>Typhlodrominae</taxon>
        <taxon>Galendromus</taxon>
    </lineage>
</organism>
<protein>
    <recommendedName>
        <fullName evidence="4 10">Prolyl endopeptidase</fullName>
        <ecNumber evidence="10">3.4.21.-</ecNumber>
    </recommendedName>
</protein>
<reference evidence="14" key="1">
    <citation type="submission" date="2025-08" db="UniProtKB">
        <authorList>
            <consortium name="RefSeq"/>
        </authorList>
    </citation>
    <scope>IDENTIFICATION</scope>
</reference>
<keyword evidence="6 10" id="KW-0645">Protease</keyword>
<comment type="catalytic activity">
    <reaction evidence="1">
        <text>Hydrolysis of Pro-|-Xaa &gt;&gt; Ala-|-Xaa in oligopeptides.</text>
        <dbReference type="EC" id="3.4.21.26"/>
    </reaction>
</comment>
<evidence type="ECO:0000256" key="6">
    <source>
        <dbReference type="ARBA" id="ARBA00022670"/>
    </source>
</evidence>
<dbReference type="InterPro" id="IPR001375">
    <property type="entry name" value="Peptidase_S9_cat"/>
</dbReference>
<dbReference type="Gene3D" id="3.40.50.1820">
    <property type="entry name" value="alpha/beta hydrolase"/>
    <property type="match status" value="1"/>
</dbReference>
<evidence type="ECO:0000256" key="9">
    <source>
        <dbReference type="ARBA" id="ARBA00022990"/>
    </source>
</evidence>
<evidence type="ECO:0000256" key="4">
    <source>
        <dbReference type="ARBA" id="ARBA00016310"/>
    </source>
</evidence>
<dbReference type="SUPFAM" id="SSF53474">
    <property type="entry name" value="alpha/beta-Hydrolases"/>
    <property type="match status" value="1"/>
</dbReference>
<dbReference type="RefSeq" id="XP_003737257.1">
    <property type="nucleotide sequence ID" value="XM_003737209.1"/>
</dbReference>
<feature type="domain" description="Peptidase S9 prolyl oligopeptidase catalytic" evidence="11">
    <location>
        <begin position="507"/>
        <end position="721"/>
    </location>
</feature>
<comment type="subcellular location">
    <subcellularLocation>
        <location evidence="2">Cytoplasm</location>
    </subcellularLocation>
</comment>
<evidence type="ECO:0000256" key="5">
    <source>
        <dbReference type="ARBA" id="ARBA00022490"/>
    </source>
</evidence>
<dbReference type="GO" id="GO:0070012">
    <property type="term" value="F:oligopeptidase activity"/>
    <property type="evidence" value="ECO:0007669"/>
    <property type="project" value="TreeGrafter"/>
</dbReference>
<dbReference type="Gene3D" id="2.130.10.120">
    <property type="entry name" value="Prolyl oligopeptidase, N-terminal domain"/>
    <property type="match status" value="1"/>
</dbReference>
<evidence type="ECO:0000313" key="13">
    <source>
        <dbReference type="Proteomes" id="UP000694867"/>
    </source>
</evidence>
<name>A0AAJ6QM29_9ACAR</name>
<dbReference type="Proteomes" id="UP000694867">
    <property type="component" value="Unplaced"/>
</dbReference>
<dbReference type="FunFam" id="2.130.10.120:FF:000001">
    <property type="entry name" value="Prolyl endopeptidase"/>
    <property type="match status" value="1"/>
</dbReference>
<dbReference type="PANTHER" id="PTHR42881">
    <property type="entry name" value="PROLYL ENDOPEPTIDASE"/>
    <property type="match status" value="1"/>
</dbReference>
<dbReference type="GO" id="GO:0004252">
    <property type="term" value="F:serine-type endopeptidase activity"/>
    <property type="evidence" value="ECO:0007669"/>
    <property type="project" value="UniProtKB-UniRule"/>
</dbReference>
<dbReference type="GO" id="GO:0006508">
    <property type="term" value="P:proteolysis"/>
    <property type="evidence" value="ECO:0007669"/>
    <property type="project" value="UniProtKB-KW"/>
</dbReference>
<keyword evidence="7 10" id="KW-0378">Hydrolase</keyword>
<accession>A0AAJ6QM29</accession>
<dbReference type="InterPro" id="IPR051167">
    <property type="entry name" value="Prolyl_oligopep/macrocyclase"/>
</dbReference>
<evidence type="ECO:0000256" key="8">
    <source>
        <dbReference type="ARBA" id="ARBA00022825"/>
    </source>
</evidence>
<evidence type="ECO:0000259" key="11">
    <source>
        <dbReference type="Pfam" id="PF00326"/>
    </source>
</evidence>
<gene>
    <name evidence="14" type="primary">LOC100906473</name>
</gene>
<dbReference type="InterPro" id="IPR023302">
    <property type="entry name" value="Pept_S9A_N"/>
</dbReference>
<feature type="domain" description="Peptidase S9A N-terminal" evidence="12">
    <location>
        <begin position="39"/>
        <end position="444"/>
    </location>
</feature>
<dbReference type="AlphaFoldDB" id="A0AAJ6QM29"/>
<keyword evidence="8 10" id="KW-0720">Serine protease</keyword>
<sequence length="730" mass="82994">MIRCLVQTAKNSRYLRRTKQVYSRESASWIASMPVTKYPTPRRSDTSEVLHGITVKDPYRWMEDPDAEETKAFVEAQNKISKPYLDRCPHKKELTESLTKLWNYPKFTVPSRKGDYYYFRHNSGLQNQFVTYMKKNLDDEPEVFLDPNSLSEDGTVSLTESAFSENGNYYCYGLAQSGSDWSTLHVKDVRQKKDLPEKLERFRYSSVSWTIDEKGFFYGQYPDWSGKVTGTEAKAVENQKLFYHRLSTPQSEDVMCVEFPKNPEWRITPEVSYCGRHLIVSVQEGCQDNIVFVADIPENVTGVLELKPIYETFDCRLEYITNDDDIFYFRTNKDRPTYGVVKINIRKPQEWIDVVPAHPKNVLEWALAVDGDKLIVEYCQDVVSKLQIHKLSGEFLQNLPLDIGAVSEISGKRKLSEIFLKFSSFLTPGRIYRCEIDKAPEAVLEEHKNIELAGLPTDDLEVEQVFYASQDGTKVPMFITRKKDLPRDGSAPCLLYIYGGFSINLSPSFSLFRLMLIKRLGFSVAVANVRGGGEYGEEWHNGGCLKNKQNTLDDVHAAAAFLADNGYTRASQLVLMGGSNGGMVTAASINQRPELFGAAIAQVPVTDMFRFHKFTVGHAWCSDFGNPDKAEDFEVQRKYSPLHNIPADIDNYPSLLVTTADHDDRVVPSHSLKFIAELQHRLGEKNQKPLLALIDTKAGHGAGKPTSKVIDELVEYMCFLNLTLDAKYRE</sequence>
<dbReference type="KEGG" id="goe:100906473"/>
<keyword evidence="13" id="KW-1185">Reference proteome</keyword>
<dbReference type="FunFam" id="3.40.50.1820:FF:000005">
    <property type="entry name" value="Prolyl endopeptidase"/>
    <property type="match status" value="1"/>
</dbReference>
<evidence type="ECO:0000256" key="3">
    <source>
        <dbReference type="ARBA" id="ARBA00005228"/>
    </source>
</evidence>
<dbReference type="Pfam" id="PF02897">
    <property type="entry name" value="Peptidase_S9_N"/>
    <property type="match status" value="1"/>
</dbReference>
<evidence type="ECO:0000256" key="1">
    <source>
        <dbReference type="ARBA" id="ARBA00001070"/>
    </source>
</evidence>
<dbReference type="FunFam" id="3.40.50.1820:FF:000275">
    <property type="entry name" value="Prolyl endopeptidase"/>
    <property type="match status" value="1"/>
</dbReference>
<proteinExistence type="inferred from homology"/>
<keyword evidence="5" id="KW-0963">Cytoplasm</keyword>
<evidence type="ECO:0000259" key="12">
    <source>
        <dbReference type="Pfam" id="PF02897"/>
    </source>
</evidence>
<evidence type="ECO:0000256" key="2">
    <source>
        <dbReference type="ARBA" id="ARBA00004496"/>
    </source>
</evidence>
<dbReference type="PANTHER" id="PTHR42881:SF2">
    <property type="entry name" value="PROLYL ENDOPEPTIDASE"/>
    <property type="match status" value="1"/>
</dbReference>
<dbReference type="InterPro" id="IPR029058">
    <property type="entry name" value="AB_hydrolase_fold"/>
</dbReference>
<dbReference type="SUPFAM" id="SSF50993">
    <property type="entry name" value="Peptidase/esterase 'gauge' domain"/>
    <property type="match status" value="1"/>
</dbReference>
<dbReference type="GeneID" id="100906473"/>
<dbReference type="PROSITE" id="PS00708">
    <property type="entry name" value="PRO_ENDOPEP_SER"/>
    <property type="match status" value="1"/>
</dbReference>
<dbReference type="Pfam" id="PF00326">
    <property type="entry name" value="Peptidase_S9"/>
    <property type="match status" value="1"/>
</dbReference>
<dbReference type="InterPro" id="IPR002471">
    <property type="entry name" value="Pept_S9_AS"/>
</dbReference>
<comment type="similarity">
    <text evidence="3 10">Belongs to the peptidase S9A family.</text>
</comment>
<keyword evidence="9" id="KW-0007">Acetylation</keyword>
<dbReference type="InterPro" id="IPR002470">
    <property type="entry name" value="Peptidase_S9A"/>
</dbReference>